<feature type="compositionally biased region" description="Basic and acidic residues" evidence="2">
    <location>
        <begin position="72"/>
        <end position="85"/>
    </location>
</feature>
<dbReference type="InterPro" id="IPR003325">
    <property type="entry name" value="TerD"/>
</dbReference>
<proteinExistence type="inferred from homology"/>
<dbReference type="InterPro" id="IPR051324">
    <property type="entry name" value="Stress/Tellurium_Resist"/>
</dbReference>
<dbReference type="RefSeq" id="WP_352065467.1">
    <property type="nucleotide sequence ID" value="NZ_JBEPAZ010000054.1"/>
</dbReference>
<dbReference type="EMBL" id="JBEPAZ010000054">
    <property type="protein sequence ID" value="MER6433212.1"/>
    <property type="molecule type" value="Genomic_DNA"/>
</dbReference>
<keyword evidence="5" id="KW-1185">Reference proteome</keyword>
<evidence type="ECO:0000256" key="1">
    <source>
        <dbReference type="ARBA" id="ARBA00008775"/>
    </source>
</evidence>
<dbReference type="Gene3D" id="2.60.60.30">
    <property type="entry name" value="sav2460 like domains"/>
    <property type="match status" value="1"/>
</dbReference>
<reference evidence="4 5" key="1">
    <citation type="submission" date="2024-06" db="EMBL/GenBank/DDBJ databases">
        <title>The Natural Products Discovery Center: Release of the First 8490 Sequenced Strains for Exploring Actinobacteria Biosynthetic Diversity.</title>
        <authorList>
            <person name="Kalkreuter E."/>
            <person name="Kautsar S.A."/>
            <person name="Yang D."/>
            <person name="Bader C.D."/>
            <person name="Teijaro C.N."/>
            <person name="Fluegel L."/>
            <person name="Davis C.M."/>
            <person name="Simpson J.R."/>
            <person name="Lauterbach L."/>
            <person name="Steele A.D."/>
            <person name="Gui C."/>
            <person name="Meng S."/>
            <person name="Li G."/>
            <person name="Viehrig K."/>
            <person name="Ye F."/>
            <person name="Su P."/>
            <person name="Kiefer A.F."/>
            <person name="Nichols A."/>
            <person name="Cepeda A.J."/>
            <person name="Yan W."/>
            <person name="Fan B."/>
            <person name="Jiang Y."/>
            <person name="Adhikari A."/>
            <person name="Zheng C.-J."/>
            <person name="Schuster L."/>
            <person name="Cowan T.M."/>
            <person name="Smanski M.J."/>
            <person name="Chevrette M.G."/>
            <person name="De Carvalho L.P.S."/>
            <person name="Shen B."/>
        </authorList>
    </citation>
    <scope>NUCLEOTIDE SEQUENCE [LARGE SCALE GENOMIC DNA]</scope>
    <source>
        <strain evidence="4 5">NPDC001166</strain>
    </source>
</reference>
<name>A0ABV1UHM1_9ACTN</name>
<dbReference type="Pfam" id="PF02342">
    <property type="entry name" value="TerD"/>
    <property type="match status" value="1"/>
</dbReference>
<evidence type="ECO:0000259" key="3">
    <source>
        <dbReference type="Pfam" id="PF02342"/>
    </source>
</evidence>
<protein>
    <submittedName>
        <fullName evidence="4">TerD family protein</fullName>
    </submittedName>
</protein>
<accession>A0ABV1UHM1</accession>
<dbReference type="PANTHER" id="PTHR32097">
    <property type="entry name" value="CAMP-BINDING PROTEIN 1-RELATED"/>
    <property type="match status" value="1"/>
</dbReference>
<dbReference type="Proteomes" id="UP001470023">
    <property type="component" value="Unassembled WGS sequence"/>
</dbReference>
<evidence type="ECO:0000313" key="5">
    <source>
        <dbReference type="Proteomes" id="UP001470023"/>
    </source>
</evidence>
<feature type="domain" description="TerD" evidence="3">
    <location>
        <begin position="524"/>
        <end position="694"/>
    </location>
</feature>
<sequence>MERATQLERERNEANQMVLVLLAMVDKLHRDIAALGRERDRIRSSSSLHTELHKVHERLTRSEQQRATAESELERAHAERHKADQLAEEAAEQVRVLTAELERLRGAVPTPDASNSAQMPATALDLQGAADQSADDMDMALLKAARHLDDSADRLDQLATELHLDNQSDNPAASNDVSDNPLDIREHASEADAAIGAHSVLMDTLITLARDQGHGDESAAEALREEDLFSTVRERAARGGYEMEEVASILNQVRTNRTLSTYDALYASAVLKTIGMVVQADQLLADVVDTVEAAELPALTKKLRASGRAAELYRVLSGVAQTWNAPHIVAAVTGLRSHGQPADAYQMLSAVARDSPPDQVLNVTQQLTEDTNWILDVACRDRPVPELLALAGAFQALRPDLALALERAHRGRRESSTSPTAYEAGTQERISEHLVPPTTFGDIVAIRRDLLPLDTVVQTSARAMKVAHDGRQHALYRLCAKPHSIGQIARYRFMSIFEAQVLVTDLVEAGLLREQREPLRSQVLESGDLVDLPTDVAAGTLSFGLGWEASNSDLVPDASALALVGDSASNDHFIFYNHLKAPDLSIVHLGAASGTGDQASILVNVLMLPTNVTRVIFTLSIYDSDPPKRSLGSVEHPYIRIAAAGGREIGRHELSPPSASDTAVVCGVLEKHVGGWTFIAGGRGYTEGLREVALDHGLAVTGGDVRSRNRLSDIFRRVPRLPRT</sequence>
<evidence type="ECO:0000313" key="4">
    <source>
        <dbReference type="EMBL" id="MER6433212.1"/>
    </source>
</evidence>
<comment type="caution">
    <text evidence="4">The sequence shown here is derived from an EMBL/GenBank/DDBJ whole genome shotgun (WGS) entry which is preliminary data.</text>
</comment>
<evidence type="ECO:0000256" key="2">
    <source>
        <dbReference type="SAM" id="MobiDB-lite"/>
    </source>
</evidence>
<feature type="region of interest" description="Disordered" evidence="2">
    <location>
        <begin position="408"/>
        <end position="429"/>
    </location>
</feature>
<feature type="region of interest" description="Disordered" evidence="2">
    <location>
        <begin position="42"/>
        <end position="89"/>
    </location>
</feature>
<dbReference type="CDD" id="cd06974">
    <property type="entry name" value="TerD_like"/>
    <property type="match status" value="1"/>
</dbReference>
<organism evidence="4 5">
    <name type="scientific">Streptomyces sp. 900105245</name>
    <dbReference type="NCBI Taxonomy" id="3154379"/>
    <lineage>
        <taxon>Bacteria</taxon>
        <taxon>Bacillati</taxon>
        <taxon>Actinomycetota</taxon>
        <taxon>Actinomycetes</taxon>
        <taxon>Kitasatosporales</taxon>
        <taxon>Streptomycetaceae</taxon>
        <taxon>Streptomyces</taxon>
    </lineage>
</organism>
<comment type="similarity">
    <text evidence="1">Belongs to the CAPAB/TerDEXZ family.</text>
</comment>
<gene>
    <name evidence="4" type="ORF">ABT272_36640</name>
</gene>
<dbReference type="PANTHER" id="PTHR32097:SF4">
    <property type="entry name" value="GENERAL STRESS PROTEIN 16U"/>
    <property type="match status" value="1"/>
</dbReference>
<feature type="compositionally biased region" description="Basic and acidic residues" evidence="2">
    <location>
        <begin position="50"/>
        <end position="64"/>
    </location>
</feature>